<feature type="region of interest" description="Disordered" evidence="1">
    <location>
        <begin position="96"/>
        <end position="138"/>
    </location>
</feature>
<name>A0A9P5T8L5_9AGAM</name>
<gene>
    <name evidence="2" type="ORF">DFH94DRAFT_739716</name>
</gene>
<protein>
    <submittedName>
        <fullName evidence="2">Uncharacterized protein</fullName>
    </submittedName>
</protein>
<evidence type="ECO:0000313" key="3">
    <source>
        <dbReference type="Proteomes" id="UP000759537"/>
    </source>
</evidence>
<reference evidence="2" key="1">
    <citation type="submission" date="2019-10" db="EMBL/GenBank/DDBJ databases">
        <authorList>
            <consortium name="DOE Joint Genome Institute"/>
            <person name="Kuo A."/>
            <person name="Miyauchi S."/>
            <person name="Kiss E."/>
            <person name="Drula E."/>
            <person name="Kohler A."/>
            <person name="Sanchez-Garcia M."/>
            <person name="Andreopoulos B."/>
            <person name="Barry K.W."/>
            <person name="Bonito G."/>
            <person name="Buee M."/>
            <person name="Carver A."/>
            <person name="Chen C."/>
            <person name="Cichocki N."/>
            <person name="Clum A."/>
            <person name="Culley D."/>
            <person name="Crous P.W."/>
            <person name="Fauchery L."/>
            <person name="Girlanda M."/>
            <person name="Hayes R."/>
            <person name="Keri Z."/>
            <person name="LaButti K."/>
            <person name="Lipzen A."/>
            <person name="Lombard V."/>
            <person name="Magnuson J."/>
            <person name="Maillard F."/>
            <person name="Morin E."/>
            <person name="Murat C."/>
            <person name="Nolan M."/>
            <person name="Ohm R."/>
            <person name="Pangilinan J."/>
            <person name="Pereira M."/>
            <person name="Perotto S."/>
            <person name="Peter M."/>
            <person name="Riley R."/>
            <person name="Sitrit Y."/>
            <person name="Stielow B."/>
            <person name="Szollosi G."/>
            <person name="Zifcakova L."/>
            <person name="Stursova M."/>
            <person name="Spatafora J.W."/>
            <person name="Tedersoo L."/>
            <person name="Vaario L.-M."/>
            <person name="Yamada A."/>
            <person name="Yan M."/>
            <person name="Wang P."/>
            <person name="Xu J."/>
            <person name="Bruns T."/>
            <person name="Baldrian P."/>
            <person name="Vilgalys R."/>
            <person name="Henrissat B."/>
            <person name="Grigoriev I.V."/>
            <person name="Hibbett D."/>
            <person name="Nagy L.G."/>
            <person name="Martin F.M."/>
        </authorList>
    </citation>
    <scope>NUCLEOTIDE SEQUENCE</scope>
    <source>
        <strain evidence="2">Prilba</strain>
    </source>
</reference>
<sequence>MNQGSITVHAFSRPSEYDLDVAREDAILLSRGRSVTHAGCRTFGWRTPDARDSKECFLNNAFIYLPAPPLVPAAAALTTCTMEEWDTRPLESENFSTADLEPFGSSPLAVPKEGRNRPWSGSSSPRRPPTKRKKVEEDMGPLDELIPLPHYIPAPLKPWHPALPHVLLDVSTFFVPVPPQTKSSIEALFSSIYSRVAWLIPVRGLPPWEGVSRGRVALGDISLSSLGHGHLSTSSDSDIVWTYSSFRQFWTFLRSSLETAGSVTGPLSLSFCAAPRSDPTGMPRGSEPSATSVYLPANRETEIMPSDPSPLVPIARASKSRLADIDYVKVYCDAPRTMLVRRTLGEWEYKEGGHVEAPGNLVEAIRILEFAKLVLVNERGEGLLIS</sequence>
<dbReference type="EMBL" id="WHVB01000008">
    <property type="protein sequence ID" value="KAF8480013.1"/>
    <property type="molecule type" value="Genomic_DNA"/>
</dbReference>
<dbReference type="Proteomes" id="UP000759537">
    <property type="component" value="Unassembled WGS sequence"/>
</dbReference>
<dbReference type="OrthoDB" id="3143319at2759"/>
<dbReference type="AlphaFoldDB" id="A0A9P5T8L5"/>
<keyword evidence="3" id="KW-1185">Reference proteome</keyword>
<evidence type="ECO:0000313" key="2">
    <source>
        <dbReference type="EMBL" id="KAF8480013.1"/>
    </source>
</evidence>
<evidence type="ECO:0000256" key="1">
    <source>
        <dbReference type="SAM" id="MobiDB-lite"/>
    </source>
</evidence>
<reference evidence="2" key="2">
    <citation type="journal article" date="2020" name="Nat. Commun.">
        <title>Large-scale genome sequencing of mycorrhizal fungi provides insights into the early evolution of symbiotic traits.</title>
        <authorList>
            <person name="Miyauchi S."/>
            <person name="Kiss E."/>
            <person name="Kuo A."/>
            <person name="Drula E."/>
            <person name="Kohler A."/>
            <person name="Sanchez-Garcia M."/>
            <person name="Morin E."/>
            <person name="Andreopoulos B."/>
            <person name="Barry K.W."/>
            <person name="Bonito G."/>
            <person name="Buee M."/>
            <person name="Carver A."/>
            <person name="Chen C."/>
            <person name="Cichocki N."/>
            <person name="Clum A."/>
            <person name="Culley D."/>
            <person name="Crous P.W."/>
            <person name="Fauchery L."/>
            <person name="Girlanda M."/>
            <person name="Hayes R.D."/>
            <person name="Keri Z."/>
            <person name="LaButti K."/>
            <person name="Lipzen A."/>
            <person name="Lombard V."/>
            <person name="Magnuson J."/>
            <person name="Maillard F."/>
            <person name="Murat C."/>
            <person name="Nolan M."/>
            <person name="Ohm R.A."/>
            <person name="Pangilinan J."/>
            <person name="Pereira M.F."/>
            <person name="Perotto S."/>
            <person name="Peter M."/>
            <person name="Pfister S."/>
            <person name="Riley R."/>
            <person name="Sitrit Y."/>
            <person name="Stielow J.B."/>
            <person name="Szollosi G."/>
            <person name="Zifcakova L."/>
            <person name="Stursova M."/>
            <person name="Spatafora J.W."/>
            <person name="Tedersoo L."/>
            <person name="Vaario L.M."/>
            <person name="Yamada A."/>
            <person name="Yan M."/>
            <person name="Wang P."/>
            <person name="Xu J."/>
            <person name="Bruns T."/>
            <person name="Baldrian P."/>
            <person name="Vilgalys R."/>
            <person name="Dunand C."/>
            <person name="Henrissat B."/>
            <person name="Grigoriev I.V."/>
            <person name="Hibbett D."/>
            <person name="Nagy L.G."/>
            <person name="Martin F.M."/>
        </authorList>
    </citation>
    <scope>NUCLEOTIDE SEQUENCE</scope>
    <source>
        <strain evidence="2">Prilba</strain>
    </source>
</reference>
<proteinExistence type="predicted"/>
<accession>A0A9P5T8L5</accession>
<organism evidence="2 3">
    <name type="scientific">Russula ochroleuca</name>
    <dbReference type="NCBI Taxonomy" id="152965"/>
    <lineage>
        <taxon>Eukaryota</taxon>
        <taxon>Fungi</taxon>
        <taxon>Dikarya</taxon>
        <taxon>Basidiomycota</taxon>
        <taxon>Agaricomycotina</taxon>
        <taxon>Agaricomycetes</taxon>
        <taxon>Russulales</taxon>
        <taxon>Russulaceae</taxon>
        <taxon>Russula</taxon>
    </lineage>
</organism>
<comment type="caution">
    <text evidence="2">The sequence shown here is derived from an EMBL/GenBank/DDBJ whole genome shotgun (WGS) entry which is preliminary data.</text>
</comment>